<dbReference type="EMBL" id="MNUO01000011">
    <property type="protein sequence ID" value="OIN98546.1"/>
    <property type="molecule type" value="Genomic_DNA"/>
</dbReference>
<sequence length="80" mass="9465">MIPKSIQKKLKKFPKEIRAKFYWALGILLKNPSYPSLRHKKIESSEDLWEFSITMNYRAVYKLLNENTVLITNIGTHDIL</sequence>
<reference evidence="1 2" key="1">
    <citation type="journal article" date="2016" name="Environ. Microbiol.">
        <title>Genomic resolution of a cold subsurface aquifer community provides metabolic insights for novel microbes adapted to high CO concentrations.</title>
        <authorList>
            <person name="Probst A.J."/>
            <person name="Castelle C.J."/>
            <person name="Singh A."/>
            <person name="Brown C.T."/>
            <person name="Anantharaman K."/>
            <person name="Sharon I."/>
            <person name="Hug L.A."/>
            <person name="Burstein D."/>
            <person name="Emerson J.B."/>
            <person name="Thomas B.C."/>
            <person name="Banfield J.F."/>
        </authorList>
    </citation>
    <scope>NUCLEOTIDE SEQUENCE [LARGE SCALE GENOMIC DNA]</scope>
    <source>
        <strain evidence="1">CG1_02_38_46</strain>
    </source>
</reference>
<evidence type="ECO:0008006" key="3">
    <source>
        <dbReference type="Google" id="ProtNLM"/>
    </source>
</evidence>
<proteinExistence type="predicted"/>
<dbReference type="STRING" id="1817893.AUJ66_00855"/>
<organism evidence="1 2">
    <name type="scientific">Candidatus Desantisbacteria bacterium CG1_02_38_46</name>
    <dbReference type="NCBI Taxonomy" id="1817893"/>
    <lineage>
        <taxon>Bacteria</taxon>
        <taxon>Candidatus Desantisiibacteriota</taxon>
    </lineage>
</organism>
<evidence type="ECO:0000313" key="2">
    <source>
        <dbReference type="Proteomes" id="UP000182278"/>
    </source>
</evidence>
<dbReference type="Proteomes" id="UP000182278">
    <property type="component" value="Unassembled WGS sequence"/>
</dbReference>
<dbReference type="Gene3D" id="3.30.2310.20">
    <property type="entry name" value="RelE-like"/>
    <property type="match status" value="1"/>
</dbReference>
<comment type="caution">
    <text evidence="1">The sequence shown here is derived from an EMBL/GenBank/DDBJ whole genome shotgun (WGS) entry which is preliminary data.</text>
</comment>
<accession>A0A1J4SIS3</accession>
<dbReference type="SUPFAM" id="SSF143011">
    <property type="entry name" value="RelE-like"/>
    <property type="match status" value="1"/>
</dbReference>
<evidence type="ECO:0000313" key="1">
    <source>
        <dbReference type="EMBL" id="OIN98546.1"/>
    </source>
</evidence>
<name>A0A1J4SIS3_9BACT</name>
<protein>
    <recommendedName>
        <fullName evidence="3">Plasmid stabilization protein</fullName>
    </recommendedName>
</protein>
<dbReference type="InterPro" id="IPR035093">
    <property type="entry name" value="RelE/ParE_toxin_dom_sf"/>
</dbReference>
<gene>
    <name evidence="1" type="ORF">AUJ66_00855</name>
</gene>
<dbReference type="AlphaFoldDB" id="A0A1J4SIS3"/>